<reference evidence="3" key="1">
    <citation type="submission" date="2015-09" db="EMBL/GenBank/DDBJ databases">
        <authorList>
            <person name="Fill T.P."/>
            <person name="Baretta J.F."/>
            <person name="de Almeida L.G."/>
            <person name="Rocha M."/>
            <person name="de Souza D.H."/>
            <person name="Malavazi I."/>
            <person name="Cerdeira L.T."/>
            <person name="Hong H."/>
            <person name="Samborskyy M."/>
            <person name="de Vasconcelos A.T."/>
            <person name="Leadlay P."/>
            <person name="Rodrigues-Filho E."/>
        </authorList>
    </citation>
    <scope>NUCLEOTIDE SEQUENCE [LARGE SCALE GENOMIC DNA]</scope>
    <source>
        <strain evidence="3">LaBioMMi 136</strain>
    </source>
</reference>
<evidence type="ECO:0000256" key="1">
    <source>
        <dbReference type="SAM" id="MobiDB-lite"/>
    </source>
</evidence>
<name>A0A1S9RQR8_PENBI</name>
<protein>
    <recommendedName>
        <fullName evidence="4">V-type ATPase</fullName>
    </recommendedName>
</protein>
<evidence type="ECO:0000313" key="3">
    <source>
        <dbReference type="Proteomes" id="UP000190744"/>
    </source>
</evidence>
<gene>
    <name evidence="2" type="ORF">PEBR_14914</name>
</gene>
<proteinExistence type="predicted"/>
<dbReference type="EMBL" id="LJBN01000122">
    <property type="protein sequence ID" value="OOQ87853.1"/>
    <property type="molecule type" value="Genomic_DNA"/>
</dbReference>
<organism evidence="2 3">
    <name type="scientific">Penicillium brasilianum</name>
    <dbReference type="NCBI Taxonomy" id="104259"/>
    <lineage>
        <taxon>Eukaryota</taxon>
        <taxon>Fungi</taxon>
        <taxon>Dikarya</taxon>
        <taxon>Ascomycota</taxon>
        <taxon>Pezizomycotina</taxon>
        <taxon>Eurotiomycetes</taxon>
        <taxon>Eurotiomycetidae</taxon>
        <taxon>Eurotiales</taxon>
        <taxon>Aspergillaceae</taxon>
        <taxon>Penicillium</taxon>
    </lineage>
</organism>
<feature type="region of interest" description="Disordered" evidence="1">
    <location>
        <begin position="328"/>
        <end position="347"/>
    </location>
</feature>
<dbReference type="Proteomes" id="UP000190744">
    <property type="component" value="Unassembled WGS sequence"/>
</dbReference>
<evidence type="ECO:0008006" key="4">
    <source>
        <dbReference type="Google" id="ProtNLM"/>
    </source>
</evidence>
<evidence type="ECO:0000313" key="2">
    <source>
        <dbReference type="EMBL" id="OOQ87853.1"/>
    </source>
</evidence>
<dbReference type="AlphaFoldDB" id="A0A1S9RQR8"/>
<accession>A0A1S9RQR8</accession>
<sequence length="572" mass="62269">MTTVDVDQCRVGHDGRVRGSPRVDFQKRRIDYEYLRITGQRSLWYLGFGEAPFPAPGALLVRHFSLKLGPTRGSLRVAHSLPRALPSFAYSIRGYASNSYPLFAFTWLTRSPDTITTQDILSSLPSSPTPLLAQNSVPLLLVTPSFAHWLDPSDKFLPQLMRQLHGNDSNTNSFYSVAAVIDKIPESSALNKLESEGLSLLAIGKENVHVKAVPPRRFGRPASEESDILVSIKKEQTSQSPTGVTHEIGLRLANTVFVNGKESTLLGMQWTRDGTTNAYTLDSTIDLTSCAVTSTSSAGASPNLELPLYPIGDRRKVIASMGNILRQISKSSDPNSQEPIPASSELEKDLPRYIKEHNITDQRVSVWALVEKPDIQVGDHSLPTRDYLIQSLRQGGKLHRVVSGGGGWGKKQGLLSLDPEISFSGSVQRDALIGLDQLFNPSENVETDQQPFHANSLVGDDLSLLSQVATSGDFIQFFVSVDPTSMPDAVPSDACLSEGNITYRFGMLSNAEERSSLEMLDGNDNITVVPNSFGALSEKAISYTQPMARGGETPGSSTKLDIPGCRVVLDSV</sequence>
<comment type="caution">
    <text evidence="2">The sequence shown here is derived from an EMBL/GenBank/DDBJ whole genome shotgun (WGS) entry which is preliminary data.</text>
</comment>
<feature type="compositionally biased region" description="Polar residues" evidence="1">
    <location>
        <begin position="328"/>
        <end position="338"/>
    </location>
</feature>